<keyword evidence="3" id="KW-1185">Reference proteome</keyword>
<feature type="region of interest" description="Disordered" evidence="1">
    <location>
        <begin position="40"/>
        <end position="60"/>
    </location>
</feature>
<evidence type="ECO:0000313" key="2">
    <source>
        <dbReference type="EMBL" id="SFI38001.1"/>
    </source>
</evidence>
<protein>
    <submittedName>
        <fullName evidence="2">Uncharacterized protein</fullName>
    </submittedName>
</protein>
<evidence type="ECO:0000256" key="1">
    <source>
        <dbReference type="SAM" id="MobiDB-lite"/>
    </source>
</evidence>
<dbReference type="STRING" id="1125876.SAMN05443292_2341"/>
<sequence length="119" mass="13798">MIFGFIFISSNKEGSSVNIFNSPTCFNMVKNEICGQTQNHFSKNDLQNKKGRSDHKTHRKSHPVIHMNHIGFNIILNSAYHFKKINHVFFVKSDIIKNRRNLYSNCLLGSIWHPPKILS</sequence>
<feature type="compositionally biased region" description="Basic residues" evidence="1">
    <location>
        <begin position="49"/>
        <end position="60"/>
    </location>
</feature>
<accession>A0A1I3HQP2</accession>
<dbReference type="EMBL" id="FOQT01000004">
    <property type="protein sequence ID" value="SFI38001.1"/>
    <property type="molecule type" value="Genomic_DNA"/>
</dbReference>
<reference evidence="2 3" key="1">
    <citation type="submission" date="2016-10" db="EMBL/GenBank/DDBJ databases">
        <authorList>
            <person name="de Groot N.N."/>
        </authorList>
    </citation>
    <scope>NUCLEOTIDE SEQUENCE [LARGE SCALE GENOMIC DNA]</scope>
    <source>
        <strain evidence="2 3">DSM 26000</strain>
    </source>
</reference>
<name>A0A1I3HQP2_9FLAO</name>
<evidence type="ECO:0000313" key="3">
    <source>
        <dbReference type="Proteomes" id="UP000198931"/>
    </source>
</evidence>
<organism evidence="2 3">
    <name type="scientific">Halpernia frigidisoli</name>
    <dbReference type="NCBI Taxonomy" id="1125876"/>
    <lineage>
        <taxon>Bacteria</taxon>
        <taxon>Pseudomonadati</taxon>
        <taxon>Bacteroidota</taxon>
        <taxon>Flavobacteriia</taxon>
        <taxon>Flavobacteriales</taxon>
        <taxon>Weeksellaceae</taxon>
        <taxon>Chryseobacterium group</taxon>
        <taxon>Halpernia</taxon>
    </lineage>
</organism>
<proteinExistence type="predicted"/>
<dbReference type="AlphaFoldDB" id="A0A1I3HQP2"/>
<dbReference type="Proteomes" id="UP000198931">
    <property type="component" value="Unassembled WGS sequence"/>
</dbReference>
<gene>
    <name evidence="2" type="ORF">SAMN05443292_2341</name>
</gene>